<dbReference type="RefSeq" id="WP_105043034.1">
    <property type="nucleotide sequence ID" value="NZ_MQWA01000001.1"/>
</dbReference>
<organism evidence="6 7">
    <name type="scientific">Rubritalea profundi</name>
    <dbReference type="NCBI Taxonomy" id="1658618"/>
    <lineage>
        <taxon>Bacteria</taxon>
        <taxon>Pseudomonadati</taxon>
        <taxon>Verrucomicrobiota</taxon>
        <taxon>Verrucomicrobiia</taxon>
        <taxon>Verrucomicrobiales</taxon>
        <taxon>Rubritaleaceae</taxon>
        <taxon>Rubritalea</taxon>
    </lineage>
</organism>
<dbReference type="GO" id="GO:0046872">
    <property type="term" value="F:metal ion binding"/>
    <property type="evidence" value="ECO:0007669"/>
    <property type="project" value="UniProtKB-KW"/>
</dbReference>
<accession>A0A2S7U258</accession>
<keyword evidence="3 4" id="KW-0408">Iron</keyword>
<dbReference type="EMBL" id="MQWA01000001">
    <property type="protein sequence ID" value="PQJ28531.1"/>
    <property type="molecule type" value="Genomic_DNA"/>
</dbReference>
<sequence>MKNIGVPYFREATISGLAGREQEFKDLLGDDFKDAQFIKYLDHCLTPKTTAAAYKAPRDKTHRESYQRGEKFYIANCMACHAADGNGLEHLGPPLVKSEWVMDSPEKLSAILLQGLMGAVTVNGKKYTPVAAMPGLKHAPEITDAHLADVATFVRHAWNNRKSAVDPATISKARKRFKERNSAFTPEELGKIYP</sequence>
<dbReference type="InterPro" id="IPR009056">
    <property type="entry name" value="Cyt_c-like_dom"/>
</dbReference>
<dbReference type="Pfam" id="PF00034">
    <property type="entry name" value="Cytochrom_C"/>
    <property type="match status" value="1"/>
</dbReference>
<reference evidence="6 7" key="1">
    <citation type="submission" date="2016-12" db="EMBL/GenBank/DDBJ databases">
        <title>Study of bacterial adaptation to deep sea.</title>
        <authorList>
            <person name="Song J."/>
            <person name="Yoshizawa S."/>
            <person name="Kogure K."/>
        </authorList>
    </citation>
    <scope>NUCLEOTIDE SEQUENCE [LARGE SCALE GENOMIC DNA]</scope>
    <source>
        <strain evidence="6 7">SAORIC-165</strain>
    </source>
</reference>
<keyword evidence="7" id="KW-1185">Reference proteome</keyword>
<dbReference type="Gene3D" id="1.10.760.10">
    <property type="entry name" value="Cytochrome c-like domain"/>
    <property type="match status" value="1"/>
</dbReference>
<dbReference type="OrthoDB" id="9809720at2"/>
<dbReference type="InterPro" id="IPR051459">
    <property type="entry name" value="Cytochrome_c-type_DH"/>
</dbReference>
<protein>
    <recommendedName>
        <fullName evidence="5">Cytochrome c domain-containing protein</fullName>
    </recommendedName>
</protein>
<feature type="domain" description="Cytochrome c" evidence="5">
    <location>
        <begin position="64"/>
        <end position="158"/>
    </location>
</feature>
<dbReference type="AlphaFoldDB" id="A0A2S7U258"/>
<dbReference type="InterPro" id="IPR036909">
    <property type="entry name" value="Cyt_c-like_dom_sf"/>
</dbReference>
<dbReference type="GO" id="GO:0020037">
    <property type="term" value="F:heme binding"/>
    <property type="evidence" value="ECO:0007669"/>
    <property type="project" value="InterPro"/>
</dbReference>
<keyword evidence="2 4" id="KW-0479">Metal-binding</keyword>
<evidence type="ECO:0000313" key="6">
    <source>
        <dbReference type="EMBL" id="PQJ28531.1"/>
    </source>
</evidence>
<evidence type="ECO:0000313" key="7">
    <source>
        <dbReference type="Proteomes" id="UP000239907"/>
    </source>
</evidence>
<evidence type="ECO:0000256" key="2">
    <source>
        <dbReference type="ARBA" id="ARBA00022723"/>
    </source>
</evidence>
<dbReference type="PANTHER" id="PTHR35008">
    <property type="entry name" value="BLL4482 PROTEIN-RELATED"/>
    <property type="match status" value="1"/>
</dbReference>
<dbReference type="PANTHER" id="PTHR35008:SF4">
    <property type="entry name" value="BLL4482 PROTEIN"/>
    <property type="match status" value="1"/>
</dbReference>
<evidence type="ECO:0000256" key="1">
    <source>
        <dbReference type="ARBA" id="ARBA00022617"/>
    </source>
</evidence>
<evidence type="ECO:0000256" key="4">
    <source>
        <dbReference type="PROSITE-ProRule" id="PRU00433"/>
    </source>
</evidence>
<dbReference type="PROSITE" id="PS51007">
    <property type="entry name" value="CYTC"/>
    <property type="match status" value="1"/>
</dbReference>
<evidence type="ECO:0000259" key="5">
    <source>
        <dbReference type="PROSITE" id="PS51007"/>
    </source>
</evidence>
<keyword evidence="1 4" id="KW-0349">Heme</keyword>
<gene>
    <name evidence="6" type="ORF">BSZ32_08430</name>
</gene>
<name>A0A2S7U258_9BACT</name>
<comment type="caution">
    <text evidence="6">The sequence shown here is derived from an EMBL/GenBank/DDBJ whole genome shotgun (WGS) entry which is preliminary data.</text>
</comment>
<dbReference type="SUPFAM" id="SSF46626">
    <property type="entry name" value="Cytochrome c"/>
    <property type="match status" value="1"/>
</dbReference>
<proteinExistence type="predicted"/>
<evidence type="ECO:0000256" key="3">
    <source>
        <dbReference type="ARBA" id="ARBA00023004"/>
    </source>
</evidence>
<dbReference type="GO" id="GO:0009055">
    <property type="term" value="F:electron transfer activity"/>
    <property type="evidence" value="ECO:0007669"/>
    <property type="project" value="InterPro"/>
</dbReference>
<dbReference type="Proteomes" id="UP000239907">
    <property type="component" value="Unassembled WGS sequence"/>
</dbReference>